<feature type="compositionally biased region" description="Basic and acidic residues" evidence="2">
    <location>
        <begin position="106"/>
        <end position="115"/>
    </location>
</feature>
<gene>
    <name evidence="3" type="ORF">PEVE_00045150</name>
</gene>
<feature type="region of interest" description="Disordered" evidence="2">
    <location>
        <begin position="105"/>
        <end position="162"/>
    </location>
</feature>
<accession>A0ABN8PWF3</accession>
<feature type="coiled-coil region" evidence="1">
    <location>
        <begin position="22"/>
        <end position="49"/>
    </location>
</feature>
<proteinExistence type="predicted"/>
<protein>
    <submittedName>
        <fullName evidence="3">Uncharacterized protein</fullName>
    </submittedName>
</protein>
<comment type="caution">
    <text evidence="3">The sequence shown here is derived from an EMBL/GenBank/DDBJ whole genome shotgun (WGS) entry which is preliminary data.</text>
</comment>
<feature type="region of interest" description="Disordered" evidence="2">
    <location>
        <begin position="1"/>
        <end position="20"/>
    </location>
</feature>
<keyword evidence="4" id="KW-1185">Reference proteome</keyword>
<evidence type="ECO:0000313" key="4">
    <source>
        <dbReference type="Proteomes" id="UP001159427"/>
    </source>
</evidence>
<reference evidence="3 4" key="1">
    <citation type="submission" date="2022-05" db="EMBL/GenBank/DDBJ databases">
        <authorList>
            <consortium name="Genoscope - CEA"/>
            <person name="William W."/>
        </authorList>
    </citation>
    <scope>NUCLEOTIDE SEQUENCE [LARGE SCALE GENOMIC DNA]</scope>
</reference>
<evidence type="ECO:0000256" key="1">
    <source>
        <dbReference type="SAM" id="Coils"/>
    </source>
</evidence>
<evidence type="ECO:0000256" key="2">
    <source>
        <dbReference type="SAM" id="MobiDB-lite"/>
    </source>
</evidence>
<sequence>MRHIEESRNPALRNRPTDEHTKEILELVRKRAEEDLKNANLNFDQALLRRVSVTRPNEPLPSIRVDYDHDHWLKRRSCPAGLDNEEADTSLTSRWRSLSDSPLLELRNRSPRERTVSSPASDTSATSRRGRTRRLSNILPPLESTKEGFERPNCVPSRRHSGFLLQPKEDINMKLTYDEE</sequence>
<organism evidence="3 4">
    <name type="scientific">Porites evermanni</name>
    <dbReference type="NCBI Taxonomy" id="104178"/>
    <lineage>
        <taxon>Eukaryota</taxon>
        <taxon>Metazoa</taxon>
        <taxon>Cnidaria</taxon>
        <taxon>Anthozoa</taxon>
        <taxon>Hexacorallia</taxon>
        <taxon>Scleractinia</taxon>
        <taxon>Fungiina</taxon>
        <taxon>Poritidae</taxon>
        <taxon>Porites</taxon>
    </lineage>
</organism>
<evidence type="ECO:0000313" key="3">
    <source>
        <dbReference type="EMBL" id="CAH3150166.1"/>
    </source>
</evidence>
<name>A0ABN8PWF3_9CNID</name>
<keyword evidence="1" id="KW-0175">Coiled coil</keyword>
<dbReference type="Proteomes" id="UP001159427">
    <property type="component" value="Unassembled WGS sequence"/>
</dbReference>
<dbReference type="EMBL" id="CALNXI010000987">
    <property type="protein sequence ID" value="CAH3150166.1"/>
    <property type="molecule type" value="Genomic_DNA"/>
</dbReference>